<dbReference type="AlphaFoldDB" id="F1Z842"/>
<organism evidence="2 3">
    <name type="scientific">Novosphingobium nitrogenifigens DSM 19370</name>
    <dbReference type="NCBI Taxonomy" id="983920"/>
    <lineage>
        <taxon>Bacteria</taxon>
        <taxon>Pseudomonadati</taxon>
        <taxon>Pseudomonadota</taxon>
        <taxon>Alphaproteobacteria</taxon>
        <taxon>Sphingomonadales</taxon>
        <taxon>Sphingomonadaceae</taxon>
        <taxon>Novosphingobium</taxon>
    </lineage>
</organism>
<keyword evidence="3" id="KW-1185">Reference proteome</keyword>
<evidence type="ECO:0000256" key="1">
    <source>
        <dbReference type="SAM" id="MobiDB-lite"/>
    </source>
</evidence>
<accession>F1Z842</accession>
<dbReference type="STRING" id="983920.Y88_1246"/>
<feature type="region of interest" description="Disordered" evidence="1">
    <location>
        <begin position="1"/>
        <end position="76"/>
    </location>
</feature>
<proteinExistence type="predicted"/>
<comment type="caution">
    <text evidence="2">The sequence shown here is derived from an EMBL/GenBank/DDBJ whole genome shotgun (WGS) entry which is preliminary data.</text>
</comment>
<name>F1Z842_9SPHN</name>
<evidence type="ECO:0000313" key="2">
    <source>
        <dbReference type="EMBL" id="EGD59184.1"/>
    </source>
</evidence>
<protein>
    <submittedName>
        <fullName evidence="2">Uncharacterized protein</fullName>
    </submittedName>
</protein>
<dbReference type="EMBL" id="AEWJ01000037">
    <property type="protein sequence ID" value="EGD59184.1"/>
    <property type="molecule type" value="Genomic_DNA"/>
</dbReference>
<sequence length="76" mass="8016">MAGQCLSERGHLSGRKIGSGRSAPRGRDGIRVKRGFKCAGEKRLPEGNKVSTKQGNRTGVSARGGVPVVEGRKTVQ</sequence>
<gene>
    <name evidence="2" type="ORF">Y88_1246</name>
</gene>
<reference evidence="2 3" key="1">
    <citation type="journal article" date="2012" name="J. Bacteriol.">
        <title>Draft Genome Sequence of Novosphingobium nitrogenifigens Y88T.</title>
        <authorList>
            <person name="Strabala T.J."/>
            <person name="Macdonald L."/>
            <person name="Liu V."/>
            <person name="Smit A.M."/>
        </authorList>
    </citation>
    <scope>NUCLEOTIDE SEQUENCE [LARGE SCALE GENOMIC DNA]</scope>
    <source>
        <strain evidence="2 3">DSM 19370</strain>
    </source>
</reference>
<dbReference type="HOGENOM" id="CLU_2650867_0_0_5"/>
<dbReference type="InParanoid" id="F1Z842"/>
<feature type="compositionally biased region" description="Polar residues" evidence="1">
    <location>
        <begin position="49"/>
        <end position="59"/>
    </location>
</feature>
<dbReference type="Proteomes" id="UP000004728">
    <property type="component" value="Unassembled WGS sequence"/>
</dbReference>
<evidence type="ECO:0000313" key="3">
    <source>
        <dbReference type="Proteomes" id="UP000004728"/>
    </source>
</evidence>